<accession>A0ABD5TCE9</accession>
<dbReference type="Proteomes" id="UP001596443">
    <property type="component" value="Unassembled WGS sequence"/>
</dbReference>
<name>A0ABD5TCE9_9EURY</name>
<comment type="caution">
    <text evidence="2">The sequence shown here is derived from an EMBL/GenBank/DDBJ whole genome shotgun (WGS) entry which is preliminary data.</text>
</comment>
<evidence type="ECO:0000313" key="2">
    <source>
        <dbReference type="EMBL" id="MFC6785188.1"/>
    </source>
</evidence>
<dbReference type="RefSeq" id="WP_284062063.1">
    <property type="nucleotide sequence ID" value="NZ_CP126158.1"/>
</dbReference>
<evidence type="ECO:0000313" key="3">
    <source>
        <dbReference type="Proteomes" id="UP001596443"/>
    </source>
</evidence>
<organism evidence="2 3">
    <name type="scientific">Halobaculum halobium</name>
    <dbReference type="NCBI Taxonomy" id="3032281"/>
    <lineage>
        <taxon>Archaea</taxon>
        <taxon>Methanobacteriati</taxon>
        <taxon>Methanobacteriota</taxon>
        <taxon>Stenosarchaea group</taxon>
        <taxon>Halobacteria</taxon>
        <taxon>Halobacteriales</taxon>
        <taxon>Haloferacaceae</taxon>
        <taxon>Halobaculum</taxon>
    </lineage>
</organism>
<dbReference type="EMBL" id="JBHSWX010000012">
    <property type="protein sequence ID" value="MFC6785188.1"/>
    <property type="molecule type" value="Genomic_DNA"/>
</dbReference>
<dbReference type="GeneID" id="81208205"/>
<feature type="region of interest" description="Disordered" evidence="1">
    <location>
        <begin position="90"/>
        <end position="113"/>
    </location>
</feature>
<proteinExistence type="predicted"/>
<reference evidence="2 3" key="1">
    <citation type="journal article" date="2019" name="Int. J. Syst. Evol. Microbiol.">
        <title>The Global Catalogue of Microorganisms (GCM) 10K type strain sequencing project: providing services to taxonomists for standard genome sequencing and annotation.</title>
        <authorList>
            <consortium name="The Broad Institute Genomics Platform"/>
            <consortium name="The Broad Institute Genome Sequencing Center for Infectious Disease"/>
            <person name="Wu L."/>
            <person name="Ma J."/>
        </authorList>
    </citation>
    <scope>NUCLEOTIDE SEQUENCE [LARGE SCALE GENOMIC DNA]</scope>
    <source>
        <strain evidence="2 3">SYNS20</strain>
    </source>
</reference>
<gene>
    <name evidence="2" type="ORF">ACFQFD_04115</name>
</gene>
<evidence type="ECO:0000256" key="1">
    <source>
        <dbReference type="SAM" id="MobiDB-lite"/>
    </source>
</evidence>
<dbReference type="AlphaFoldDB" id="A0ABD5TCE9"/>
<feature type="compositionally biased region" description="Basic and acidic residues" evidence="1">
    <location>
        <begin position="134"/>
        <end position="143"/>
    </location>
</feature>
<sequence>MPWVPEPDPDDVPFNEPYTAELDDGEKVTVTFTPEQSGSVFYLPILAISKVRGTIYEIRDDGSTQYGPAAIPPTDIDDMTVTFAPAKRFRDSRSNHPKHVGSTPDVPHPAGRFRADRRGCLRMVLDTTAEVDKIDSVRDRNGDPRPPANADKQDVTNARLGNYDSLTQVVHSTGGTDAEPLPSLDVPEGAGVLVEYKSDNSGDVFVGDADTQESPLTGRTDSLLFSVTDTSLIHVRTPNAGDAVVVTFEGGE</sequence>
<keyword evidence="3" id="KW-1185">Reference proteome</keyword>
<feature type="region of interest" description="Disordered" evidence="1">
    <location>
        <begin position="134"/>
        <end position="154"/>
    </location>
</feature>
<protein>
    <submittedName>
        <fullName evidence="2">Uncharacterized protein</fullName>
    </submittedName>
</protein>